<comment type="caution">
    <text evidence="4">The sequence shown here is derived from an EMBL/GenBank/DDBJ whole genome shotgun (WGS) entry which is preliminary data.</text>
</comment>
<dbReference type="InterPro" id="IPR012338">
    <property type="entry name" value="Beta-lactam/transpept-like"/>
</dbReference>
<dbReference type="EMBL" id="JAFJYH010000001">
    <property type="protein sequence ID" value="KAG4426702.1"/>
    <property type="molecule type" value="Genomic_DNA"/>
</dbReference>
<evidence type="ECO:0008006" key="6">
    <source>
        <dbReference type="Google" id="ProtNLM"/>
    </source>
</evidence>
<evidence type="ECO:0000256" key="1">
    <source>
        <dbReference type="ARBA" id="ARBA00038215"/>
    </source>
</evidence>
<keyword evidence="5" id="KW-1185">Reference proteome</keyword>
<sequence>MAEGLTLIRDGCFTSAFDDLVSKTMSRWNVPGLSIAVIKDDTVMAKGYGYSRYPDKPVKPDTLFNAGSMAKAFTATAISLLVDDDERFPEVQWTTPVANLIGDDFVLSDSRTNQVTVEDILSHRSGLPPCDDACYGTEARVPDTPKSVTRKLRHLPLNRPIRTTYQYNNVMFAVAAHLVESLSGQYSADFLRERVWDPLQMNSTCSAGDDLEKQGSMEDMAVGYGYDKEKKEYFEIPWPVQPEGRGAGEMISSALDYAEFLKCMLNKTGPISEKGHEELVKPRIVTDEKPKPFMSHIYYALGWEIFNYHGETIVGHDGATNGFTSKMIFIPRLKWGFVSFANAQDGYEAQQKICYSLFYDLLNVPLDKRFDWDEHFQKQREENQPDTKEDLYPELPDPPLPTTLELSAYAGEYFHPGWGTHGVEVKDGKLQIDCRDRTWKYVLTLTHASGEFFVAELDFTFDTREKFNLRAEFKIGADGTVASMGIEYIEELDGEKIWFERR</sequence>
<evidence type="ECO:0000313" key="4">
    <source>
        <dbReference type="EMBL" id="KAG4426702.1"/>
    </source>
</evidence>
<dbReference type="Gene3D" id="2.40.128.600">
    <property type="match status" value="1"/>
</dbReference>
<dbReference type="Pfam" id="PF00144">
    <property type="entry name" value="Beta-lactamase"/>
    <property type="match status" value="1"/>
</dbReference>
<organism evidence="4 5">
    <name type="scientific">Cadophora malorum</name>
    <dbReference type="NCBI Taxonomy" id="108018"/>
    <lineage>
        <taxon>Eukaryota</taxon>
        <taxon>Fungi</taxon>
        <taxon>Dikarya</taxon>
        <taxon>Ascomycota</taxon>
        <taxon>Pezizomycotina</taxon>
        <taxon>Leotiomycetes</taxon>
        <taxon>Helotiales</taxon>
        <taxon>Ploettnerulaceae</taxon>
        <taxon>Cadophora</taxon>
    </lineage>
</organism>
<reference evidence="4" key="1">
    <citation type="submission" date="2021-02" db="EMBL/GenBank/DDBJ databases">
        <title>Genome sequence Cadophora malorum strain M34.</title>
        <authorList>
            <person name="Stefanovic E."/>
            <person name="Vu D."/>
            <person name="Scully C."/>
            <person name="Dijksterhuis J."/>
            <person name="Roader J."/>
            <person name="Houbraken J."/>
        </authorList>
    </citation>
    <scope>NUCLEOTIDE SEQUENCE</scope>
    <source>
        <strain evidence="4">M34</strain>
    </source>
</reference>
<accession>A0A8H7WL17</accession>
<name>A0A8H7WL17_9HELO</name>
<evidence type="ECO:0000313" key="5">
    <source>
        <dbReference type="Proteomes" id="UP000664132"/>
    </source>
</evidence>
<comment type="similarity">
    <text evidence="1">Belongs to the peptidase S12 family.</text>
</comment>
<dbReference type="Proteomes" id="UP000664132">
    <property type="component" value="Unassembled WGS sequence"/>
</dbReference>
<feature type="domain" description="Beta-lactamase-related" evidence="2">
    <location>
        <begin position="17"/>
        <end position="346"/>
    </location>
</feature>
<gene>
    <name evidence="4" type="ORF">IFR04_000133</name>
</gene>
<dbReference type="SUPFAM" id="SSF56601">
    <property type="entry name" value="beta-lactamase/transpeptidase-like"/>
    <property type="match status" value="1"/>
</dbReference>
<feature type="domain" description="Peptidase S12 Pab87-related C-terminal" evidence="3">
    <location>
        <begin position="397"/>
        <end position="501"/>
    </location>
</feature>
<dbReference type="Gene3D" id="3.40.710.10">
    <property type="entry name" value="DD-peptidase/beta-lactamase superfamily"/>
    <property type="match status" value="1"/>
</dbReference>
<protein>
    <recommendedName>
        <fullName evidence="6">Penicillin-binding protein</fullName>
    </recommendedName>
</protein>
<dbReference type="OrthoDB" id="5946976at2759"/>
<evidence type="ECO:0000259" key="2">
    <source>
        <dbReference type="Pfam" id="PF00144"/>
    </source>
</evidence>
<dbReference type="AlphaFoldDB" id="A0A8H7WL17"/>
<evidence type="ECO:0000259" key="3">
    <source>
        <dbReference type="Pfam" id="PF11954"/>
    </source>
</evidence>
<dbReference type="PANTHER" id="PTHR46825">
    <property type="entry name" value="D-ALANYL-D-ALANINE-CARBOXYPEPTIDASE/ENDOPEPTIDASE AMPH"/>
    <property type="match status" value="1"/>
</dbReference>
<dbReference type="PANTHER" id="PTHR46825:SF9">
    <property type="entry name" value="BETA-LACTAMASE-RELATED DOMAIN-CONTAINING PROTEIN"/>
    <property type="match status" value="1"/>
</dbReference>
<dbReference type="InterPro" id="IPR050491">
    <property type="entry name" value="AmpC-like"/>
</dbReference>
<dbReference type="InterPro" id="IPR021860">
    <property type="entry name" value="Peptidase_S12_Pab87-rel_C"/>
</dbReference>
<dbReference type="Pfam" id="PF11954">
    <property type="entry name" value="DUF3471"/>
    <property type="match status" value="1"/>
</dbReference>
<dbReference type="InterPro" id="IPR001466">
    <property type="entry name" value="Beta-lactam-related"/>
</dbReference>
<proteinExistence type="inferred from homology"/>